<dbReference type="PANTHER" id="PTHR11709">
    <property type="entry name" value="MULTI-COPPER OXIDASE"/>
    <property type="match status" value="1"/>
</dbReference>
<dbReference type="CDD" id="cd13896">
    <property type="entry name" value="CuRO_3_CopA"/>
    <property type="match status" value="1"/>
</dbReference>
<evidence type="ECO:0000256" key="1">
    <source>
        <dbReference type="ARBA" id="ARBA00022723"/>
    </source>
</evidence>
<keyword evidence="2" id="KW-0560">Oxidoreductase</keyword>
<gene>
    <name evidence="8" type="primary">mmcO</name>
    <name evidence="8" type="ORF">GCM10011578_046240</name>
</gene>
<evidence type="ECO:0000313" key="9">
    <source>
        <dbReference type="Proteomes" id="UP000653411"/>
    </source>
</evidence>
<name>A0A917XEY2_9ACTN</name>
<keyword evidence="9" id="KW-1185">Reference proteome</keyword>
<evidence type="ECO:0000256" key="4">
    <source>
        <dbReference type="SAM" id="MobiDB-lite"/>
    </source>
</evidence>
<feature type="region of interest" description="Disordered" evidence="4">
    <location>
        <begin position="219"/>
        <end position="301"/>
    </location>
</feature>
<comment type="caution">
    <text evidence="8">The sequence shown here is derived from an EMBL/GenBank/DDBJ whole genome shotgun (WGS) entry which is preliminary data.</text>
</comment>
<dbReference type="InterPro" id="IPR034279">
    <property type="entry name" value="CuRO_3_CopA"/>
</dbReference>
<feature type="domain" description="Plastocyanin-like" evidence="5">
    <location>
        <begin position="282"/>
        <end position="410"/>
    </location>
</feature>
<reference evidence="8" key="2">
    <citation type="submission" date="2020-09" db="EMBL/GenBank/DDBJ databases">
        <authorList>
            <person name="Sun Q."/>
            <person name="Zhou Y."/>
        </authorList>
    </citation>
    <scope>NUCLEOTIDE SEQUENCE</scope>
    <source>
        <strain evidence="8">CGMCC 4.7110</strain>
    </source>
</reference>
<accession>A0A917XEY2</accession>
<dbReference type="CDD" id="cd13870">
    <property type="entry name" value="CuRO_2_CopA_like_1"/>
    <property type="match status" value="1"/>
</dbReference>
<feature type="compositionally biased region" description="Low complexity" evidence="4">
    <location>
        <begin position="231"/>
        <end position="276"/>
    </location>
</feature>
<dbReference type="GO" id="GO:0005507">
    <property type="term" value="F:copper ion binding"/>
    <property type="evidence" value="ECO:0007669"/>
    <property type="project" value="InterPro"/>
</dbReference>
<dbReference type="GO" id="GO:0016491">
    <property type="term" value="F:oxidoreductase activity"/>
    <property type="evidence" value="ECO:0007669"/>
    <property type="project" value="UniProtKB-KW"/>
</dbReference>
<dbReference type="AlphaFoldDB" id="A0A917XEY2"/>
<evidence type="ECO:0000313" key="8">
    <source>
        <dbReference type="EMBL" id="GGN17355.1"/>
    </source>
</evidence>
<dbReference type="Proteomes" id="UP000653411">
    <property type="component" value="Unassembled WGS sequence"/>
</dbReference>
<dbReference type="PANTHER" id="PTHR11709:SF394">
    <property type="entry name" value="FI03373P-RELATED"/>
    <property type="match status" value="1"/>
</dbReference>
<proteinExistence type="predicted"/>
<reference evidence="8" key="1">
    <citation type="journal article" date="2014" name="Int. J. Syst. Evol. Microbiol.">
        <title>Complete genome sequence of Corynebacterium casei LMG S-19264T (=DSM 44701T), isolated from a smear-ripened cheese.</title>
        <authorList>
            <consortium name="US DOE Joint Genome Institute (JGI-PGF)"/>
            <person name="Walter F."/>
            <person name="Albersmeier A."/>
            <person name="Kalinowski J."/>
            <person name="Ruckert C."/>
        </authorList>
    </citation>
    <scope>NUCLEOTIDE SEQUENCE</scope>
    <source>
        <strain evidence="8">CGMCC 4.7110</strain>
    </source>
</reference>
<evidence type="ECO:0000256" key="3">
    <source>
        <dbReference type="ARBA" id="ARBA00023008"/>
    </source>
</evidence>
<sequence>MSYSDMQKPSRRTLLRAPFAAAGAGLLAACSDSGSEPSSGPQHTAGTAAFVPQGPRGFVNPSDPEVLAAERKRGSGPVRMIRFTAARSMLDLGGRSVHSWAYNESVPGPLVRVTAGDVLSLTLSNQLPEKTTLHAHGVRLRCDMDGVPDLTQSPIAPGTDFIYRFVASHPGTYLLHSHVGMQPDRALYAPFVVDDPKEPLSYDQEWIVVLDDWVDDIDGSNPEQVLDQLKPGGSMDMDMGMGMGPGRSSPSAHGSAHPSVHPSAHPSAHASPSPSKSRSKKPTGPDRVLRNSHSSMLHGEGGNVAYPHYLANGRLRTDPSVFRCRPGDRIRIRIINAGSETAFRVALGGHALTVTHTDGYPVQHKRTDALLVGMAERYDVLVTAKDGVFPLVALAEGKKGKAVAILRTDKGRNLPAPDVRPAELDREIVPARRLVPAESVALDDRHPDRDLRIRITGTMQKYDWGFDHKLYDVRERHAVRAGERVRLTLINATDMWHPMHLHGHTFAVDGISSAGARKDTTIVLPHRKLVLDFDADNPGLWMLHCHNQYHSESGMMTVLGYKK</sequence>
<dbReference type="Pfam" id="PF07732">
    <property type="entry name" value="Cu-oxidase_3"/>
    <property type="match status" value="1"/>
</dbReference>
<dbReference type="SUPFAM" id="SSF49503">
    <property type="entry name" value="Cupredoxins"/>
    <property type="match status" value="3"/>
</dbReference>
<protein>
    <submittedName>
        <fullName evidence="8">Multicopper oxidase MmcO</fullName>
    </submittedName>
</protein>
<dbReference type="Gene3D" id="2.60.40.420">
    <property type="entry name" value="Cupredoxins - blue copper proteins"/>
    <property type="match status" value="3"/>
</dbReference>
<keyword evidence="3" id="KW-0186">Copper</keyword>
<evidence type="ECO:0000259" key="6">
    <source>
        <dbReference type="Pfam" id="PF07731"/>
    </source>
</evidence>
<organism evidence="8 9">
    <name type="scientific">Streptomyces fuscichromogenes</name>
    <dbReference type="NCBI Taxonomy" id="1324013"/>
    <lineage>
        <taxon>Bacteria</taxon>
        <taxon>Bacillati</taxon>
        <taxon>Actinomycetota</taxon>
        <taxon>Actinomycetes</taxon>
        <taxon>Kitasatosporales</taxon>
        <taxon>Streptomycetaceae</taxon>
        <taxon>Streptomyces</taxon>
    </lineage>
</organism>
<evidence type="ECO:0000256" key="2">
    <source>
        <dbReference type="ARBA" id="ARBA00023002"/>
    </source>
</evidence>
<dbReference type="Pfam" id="PF07731">
    <property type="entry name" value="Cu-oxidase_2"/>
    <property type="match status" value="1"/>
</dbReference>
<dbReference type="InterPro" id="IPR045087">
    <property type="entry name" value="Cu-oxidase_fam"/>
</dbReference>
<dbReference type="InterPro" id="IPR002355">
    <property type="entry name" value="Cu_oxidase_Cu_BS"/>
</dbReference>
<dbReference type="InterPro" id="IPR008972">
    <property type="entry name" value="Cupredoxin"/>
</dbReference>
<dbReference type="InterPro" id="IPR001117">
    <property type="entry name" value="Cu-oxidase_2nd"/>
</dbReference>
<dbReference type="Pfam" id="PF00394">
    <property type="entry name" value="Cu-oxidase"/>
    <property type="match status" value="1"/>
</dbReference>
<evidence type="ECO:0000259" key="7">
    <source>
        <dbReference type="Pfam" id="PF07732"/>
    </source>
</evidence>
<dbReference type="InterPro" id="IPR011706">
    <property type="entry name" value="Cu-oxidase_C"/>
</dbReference>
<feature type="region of interest" description="Disordered" evidence="4">
    <location>
        <begin position="31"/>
        <end position="56"/>
    </location>
</feature>
<feature type="compositionally biased region" description="Polar residues" evidence="4">
    <location>
        <begin position="32"/>
        <end position="45"/>
    </location>
</feature>
<keyword evidence="1" id="KW-0479">Metal-binding</keyword>
<evidence type="ECO:0000259" key="5">
    <source>
        <dbReference type="Pfam" id="PF00394"/>
    </source>
</evidence>
<dbReference type="EMBL" id="BMML01000010">
    <property type="protein sequence ID" value="GGN17355.1"/>
    <property type="molecule type" value="Genomic_DNA"/>
</dbReference>
<feature type="domain" description="Plastocyanin-like" evidence="7">
    <location>
        <begin position="93"/>
        <end position="197"/>
    </location>
</feature>
<dbReference type="InterPro" id="IPR011707">
    <property type="entry name" value="Cu-oxidase-like_N"/>
</dbReference>
<feature type="domain" description="Plastocyanin-like" evidence="6">
    <location>
        <begin position="446"/>
        <end position="559"/>
    </location>
</feature>
<dbReference type="PROSITE" id="PS00080">
    <property type="entry name" value="MULTICOPPER_OXIDASE2"/>
    <property type="match status" value="1"/>
</dbReference>